<protein>
    <recommendedName>
        <fullName evidence="3">Transmembrane protein</fullName>
    </recommendedName>
</protein>
<evidence type="ECO:0008006" key="3">
    <source>
        <dbReference type="Google" id="ProtNLM"/>
    </source>
</evidence>
<feature type="transmembrane region" description="Helical" evidence="1">
    <location>
        <begin position="6"/>
        <end position="24"/>
    </location>
</feature>
<comment type="caution">
    <text evidence="2">The sequence shown here is derived from an EMBL/GenBank/DDBJ whole genome shotgun (WGS) entry which is preliminary data.</text>
</comment>
<proteinExistence type="predicted"/>
<dbReference type="Proteomes" id="UP000265566">
    <property type="component" value="Chromosome 1"/>
</dbReference>
<evidence type="ECO:0000256" key="1">
    <source>
        <dbReference type="SAM" id="Phobius"/>
    </source>
</evidence>
<keyword evidence="1" id="KW-0472">Membrane</keyword>
<name>A0A396JQZ8_MEDTR</name>
<keyword evidence="1" id="KW-1133">Transmembrane helix</keyword>
<sequence>MEINQISIYCCICISICFIFPFFFQETDYAQCLLKPTTSFAYLVLQYIAKLRISEYFIHLIFQRSTNNKLSIQSISISFSFSDLDFVLFHFHFHFHPLYFVITYHTSLSTFSFQ</sequence>
<reference evidence="2" key="1">
    <citation type="journal article" date="2018" name="Nat. Plants">
        <title>Whole-genome landscape of Medicago truncatula symbiotic genes.</title>
        <authorList>
            <person name="Pecrix Y."/>
            <person name="Gamas P."/>
            <person name="Carrere S."/>
        </authorList>
    </citation>
    <scope>NUCLEOTIDE SEQUENCE</scope>
    <source>
        <tissue evidence="2">Leaves</tissue>
    </source>
</reference>
<organism evidence="2">
    <name type="scientific">Medicago truncatula</name>
    <name type="common">Barrel medic</name>
    <name type="synonym">Medicago tribuloides</name>
    <dbReference type="NCBI Taxonomy" id="3880"/>
    <lineage>
        <taxon>Eukaryota</taxon>
        <taxon>Viridiplantae</taxon>
        <taxon>Streptophyta</taxon>
        <taxon>Embryophyta</taxon>
        <taxon>Tracheophyta</taxon>
        <taxon>Spermatophyta</taxon>
        <taxon>Magnoliopsida</taxon>
        <taxon>eudicotyledons</taxon>
        <taxon>Gunneridae</taxon>
        <taxon>Pentapetalae</taxon>
        <taxon>rosids</taxon>
        <taxon>fabids</taxon>
        <taxon>Fabales</taxon>
        <taxon>Fabaceae</taxon>
        <taxon>Papilionoideae</taxon>
        <taxon>50 kb inversion clade</taxon>
        <taxon>NPAAA clade</taxon>
        <taxon>Hologalegina</taxon>
        <taxon>IRL clade</taxon>
        <taxon>Trifolieae</taxon>
        <taxon>Medicago</taxon>
    </lineage>
</organism>
<dbReference type="Gramene" id="rna3747">
    <property type="protein sequence ID" value="RHN79892.1"/>
    <property type="gene ID" value="gene3747"/>
</dbReference>
<keyword evidence="1" id="KW-0812">Transmembrane</keyword>
<gene>
    <name evidence="2" type="ORF">MtrunA17_Chr1g0182311</name>
</gene>
<dbReference type="EMBL" id="PSQE01000001">
    <property type="protein sequence ID" value="RHN79892.1"/>
    <property type="molecule type" value="Genomic_DNA"/>
</dbReference>
<dbReference type="AlphaFoldDB" id="A0A396JQZ8"/>
<accession>A0A396JQZ8</accession>
<evidence type="ECO:0000313" key="2">
    <source>
        <dbReference type="EMBL" id="RHN79892.1"/>
    </source>
</evidence>